<dbReference type="InterPro" id="IPR015422">
    <property type="entry name" value="PyrdxlP-dep_Trfase_small"/>
</dbReference>
<evidence type="ECO:0000256" key="3">
    <source>
        <dbReference type="ARBA" id="ARBA00049026"/>
    </source>
</evidence>
<dbReference type="EMBL" id="LGFU01000130">
    <property type="protein sequence ID" value="KUK45864.1"/>
    <property type="molecule type" value="Genomic_DNA"/>
</dbReference>
<comment type="catalytic activity">
    <reaction evidence="3 4">
        <text>N(6)-[(R)-lipoyl]-L-lysyl-[glycine-cleavage complex H protein] + glycine + H(+) = N(6)-[(R)-S(8)-aminomethyldihydrolipoyl]-L-lysyl-[glycine-cleavage complex H protein] + CO2</text>
        <dbReference type="Rhea" id="RHEA:24304"/>
        <dbReference type="Rhea" id="RHEA-COMP:10494"/>
        <dbReference type="Rhea" id="RHEA-COMP:10495"/>
        <dbReference type="ChEBI" id="CHEBI:15378"/>
        <dbReference type="ChEBI" id="CHEBI:16526"/>
        <dbReference type="ChEBI" id="CHEBI:57305"/>
        <dbReference type="ChEBI" id="CHEBI:83099"/>
        <dbReference type="ChEBI" id="CHEBI:83143"/>
        <dbReference type="EC" id="1.4.4.2"/>
    </reaction>
</comment>
<dbReference type="AlphaFoldDB" id="A0A101FWQ0"/>
<dbReference type="InterPro" id="IPR015424">
    <property type="entry name" value="PyrdxlP-dep_Trfase"/>
</dbReference>
<dbReference type="EC" id="1.4.4.2" evidence="4"/>
<dbReference type="Proteomes" id="UP000064249">
    <property type="component" value="Unassembled WGS sequence"/>
</dbReference>
<dbReference type="PANTHER" id="PTHR42806:SF1">
    <property type="entry name" value="GLYCINE DEHYDROGENASE (DECARBOXYLATING)"/>
    <property type="match status" value="1"/>
</dbReference>
<feature type="domain" description="Glycine cleavage system P-protein N-terminal" evidence="5">
    <location>
        <begin position="2"/>
        <end position="444"/>
    </location>
</feature>
<dbReference type="InterPro" id="IPR020581">
    <property type="entry name" value="GDC_P"/>
</dbReference>
<proteinExistence type="inferred from homology"/>
<reference evidence="6 7" key="1">
    <citation type="journal article" date="2015" name="MBio">
        <title>Genome-Resolved Metagenomic Analysis Reveals Roles for Candidate Phyla and Other Microbial Community Members in Biogeochemical Transformations in Oil Reservoirs.</title>
        <authorList>
            <person name="Hu P."/>
            <person name="Tom L."/>
            <person name="Singh A."/>
            <person name="Thomas B.C."/>
            <person name="Baker B.J."/>
            <person name="Piceno Y.M."/>
            <person name="Andersen G.L."/>
            <person name="Banfield J.F."/>
        </authorList>
    </citation>
    <scope>NUCLEOTIDE SEQUENCE [LARGE SCALE GENOMIC DNA]</scope>
    <source>
        <strain evidence="6">46_16</strain>
    </source>
</reference>
<evidence type="ECO:0000313" key="7">
    <source>
        <dbReference type="Proteomes" id="UP000064249"/>
    </source>
</evidence>
<evidence type="ECO:0000256" key="4">
    <source>
        <dbReference type="HAMAP-Rule" id="MF_00712"/>
    </source>
</evidence>
<comment type="subunit">
    <text evidence="4">The glycine cleavage system is composed of four proteins: P, T, L and H. In this organism, the P 'protein' is a heterodimer of two subunits.</text>
</comment>
<dbReference type="Gene3D" id="3.40.640.10">
    <property type="entry name" value="Type I PLP-dependent aspartate aminotransferase-like (Major domain)"/>
    <property type="match status" value="1"/>
</dbReference>
<dbReference type="Pfam" id="PF02347">
    <property type="entry name" value="GDC-P"/>
    <property type="match status" value="1"/>
</dbReference>
<dbReference type="PATRIC" id="fig|167964.4.peg.1404"/>
<comment type="caution">
    <text evidence="6">The sequence shown here is derived from an EMBL/GenBank/DDBJ whole genome shotgun (WGS) entry which is preliminary data.</text>
</comment>
<dbReference type="NCBIfam" id="NF001696">
    <property type="entry name" value="PRK00451.1"/>
    <property type="match status" value="1"/>
</dbReference>
<dbReference type="GO" id="GO:0009116">
    <property type="term" value="P:nucleoside metabolic process"/>
    <property type="evidence" value="ECO:0007669"/>
    <property type="project" value="InterPro"/>
</dbReference>
<name>A0A101FWQ0_9CHLR</name>
<gene>
    <name evidence="4" type="primary">gcvPA</name>
    <name evidence="6" type="ORF">XD73_1263</name>
</gene>
<comment type="similarity">
    <text evidence="4">Belongs to the GcvP family. N-terminal subunit subfamily.</text>
</comment>
<evidence type="ECO:0000256" key="1">
    <source>
        <dbReference type="ARBA" id="ARBA00003788"/>
    </source>
</evidence>
<evidence type="ECO:0000259" key="5">
    <source>
        <dbReference type="Pfam" id="PF02347"/>
    </source>
</evidence>
<evidence type="ECO:0000256" key="2">
    <source>
        <dbReference type="ARBA" id="ARBA00023002"/>
    </source>
</evidence>
<dbReference type="Gene3D" id="3.90.1150.10">
    <property type="entry name" value="Aspartate Aminotransferase, domain 1"/>
    <property type="match status" value="1"/>
</dbReference>
<dbReference type="GO" id="GO:0004375">
    <property type="term" value="F:glycine dehydrogenase (decarboxylating) activity"/>
    <property type="evidence" value="ECO:0007669"/>
    <property type="project" value="UniProtKB-EC"/>
</dbReference>
<dbReference type="PIRSF" id="PIRSF006815">
    <property type="entry name" value="GcvPA"/>
    <property type="match status" value="1"/>
</dbReference>
<comment type="function">
    <text evidence="1 4">The glycine cleavage system catalyzes the degradation of glycine. The P protein binds the alpha-amino group of glycine through its pyridoxal phosphate cofactor; CO(2) is released and the remaining methylamine moiety is then transferred to the lipoamide cofactor of the H protein.</text>
</comment>
<sequence>MYTPHTPQEIEEMLRVIGVNTIEDLFVKVPERHRFPELDLPEPLTEMEASAELQEIASANASTDDFVSFLGAGAYNHYIPAAVDMLLRRGEFYTAYTPYQPEVSQGTLQAIFEFQSLMAELTGMDISNASHYDGATSAAEAANLAYHFFRGKRKKVLVSRAVNSQYRETIRTYMQGLDDVLVEGDDAKTGFDPDVQSFIDKIDNNTAIVIVQYPDFFGRIIDYTNLVEIAHQQGALVAFVFNPIALGLLKPPGEFDADIAVGDGQPLGIPLSYGGPYLGIFTTKEKYVRKLAGRLVGETEDEEGQRAYVLTLTAREQHIRREKSTSNICTNQGLMALAATVYLSLLGKSGFKQVANLCYQKAHYAAEQIADLPGYELAFPEKPFFHEFVIKTPRPAVEIIHHLQEHWILAGYDLSQAYSEMQNHLLIAVTEKISKYDINEFVEALKEVNHD</sequence>
<organism evidence="6 7">
    <name type="scientific">Anaerolinea thermophila</name>
    <dbReference type="NCBI Taxonomy" id="167964"/>
    <lineage>
        <taxon>Bacteria</taxon>
        <taxon>Bacillati</taxon>
        <taxon>Chloroflexota</taxon>
        <taxon>Anaerolineae</taxon>
        <taxon>Anaerolineales</taxon>
        <taxon>Anaerolineaceae</taxon>
        <taxon>Anaerolinea</taxon>
    </lineage>
</organism>
<dbReference type="HAMAP" id="MF_00712">
    <property type="entry name" value="GcvPA"/>
    <property type="match status" value="1"/>
</dbReference>
<dbReference type="PANTHER" id="PTHR42806">
    <property type="entry name" value="GLYCINE CLEAVAGE SYSTEM P-PROTEIN"/>
    <property type="match status" value="1"/>
</dbReference>
<dbReference type="GO" id="GO:0019464">
    <property type="term" value="P:glycine decarboxylation via glycine cleavage system"/>
    <property type="evidence" value="ECO:0007669"/>
    <property type="project" value="UniProtKB-UniRule"/>
</dbReference>
<evidence type="ECO:0000313" key="6">
    <source>
        <dbReference type="EMBL" id="KUK45864.1"/>
    </source>
</evidence>
<protein>
    <recommendedName>
        <fullName evidence="4">Probable glycine dehydrogenase (decarboxylating) subunit 1</fullName>
        <ecNumber evidence="4">1.4.4.2</ecNumber>
    </recommendedName>
    <alternativeName>
        <fullName evidence="4">Glycine cleavage system P-protein subunit 1</fullName>
    </alternativeName>
    <alternativeName>
        <fullName evidence="4">Glycine decarboxylase subunit 1</fullName>
    </alternativeName>
    <alternativeName>
        <fullName evidence="4">Glycine dehydrogenase (aminomethyl-transferring) subunit 1</fullName>
    </alternativeName>
</protein>
<dbReference type="InterPro" id="IPR049315">
    <property type="entry name" value="GDC-P_N"/>
</dbReference>
<dbReference type="SUPFAM" id="SSF53383">
    <property type="entry name" value="PLP-dependent transferases"/>
    <property type="match status" value="1"/>
</dbReference>
<dbReference type="CDD" id="cd00613">
    <property type="entry name" value="GDC-P"/>
    <property type="match status" value="1"/>
</dbReference>
<dbReference type="InterPro" id="IPR023010">
    <property type="entry name" value="GcvPA"/>
</dbReference>
<accession>A0A101FWQ0</accession>
<dbReference type="InterPro" id="IPR015421">
    <property type="entry name" value="PyrdxlP-dep_Trfase_major"/>
</dbReference>
<keyword evidence="2 4" id="KW-0560">Oxidoreductase</keyword>